<evidence type="ECO:0000256" key="3">
    <source>
        <dbReference type="ARBA" id="ARBA00022448"/>
    </source>
</evidence>
<evidence type="ECO:0000256" key="11">
    <source>
        <dbReference type="ARBA" id="ARBA00023180"/>
    </source>
</evidence>
<dbReference type="PANTHER" id="PTHR18966">
    <property type="entry name" value="IONOTROPIC GLUTAMATE RECEPTOR"/>
    <property type="match status" value="1"/>
</dbReference>
<protein>
    <submittedName>
        <fullName evidence="20">Glutamate receptor</fullName>
    </submittedName>
</protein>
<dbReference type="GO" id="GO:0015276">
    <property type="term" value="F:ligand-gated monoatomic ion channel activity"/>
    <property type="evidence" value="ECO:0007669"/>
    <property type="project" value="InterPro"/>
</dbReference>
<sequence length="341" mass="38316">MWGIMGLFFIFVGAVVWILEHRSNTEFRGPPRQQLITICWFSFSTMFFAHRENTVSTLGRFVLLVWLFVVLILTQSYTASLTSMLTVQQLSTGIQGLDSLRSSSDPIGYQVGSFARNYLIEELDIPESRLVQLDTPEDYARMLDLGPKKGGVAAVVDELPYIESFLSNNCKFQIVGPEFTKSGWGFAFPRDSPLAMDLSTAILTLSENGDLQRIHDKWLTRTSCDTQGETEIDSNRLSIGSFSGLFLICGVACIIALLIFALRILCQYSKYSSQVVEENVELPVMERSIRRPTRLTSIKDLLSFVDKKEEEIKSVMKRKSSEKDKSHRTDPCSEGGSVSPT</sequence>
<keyword evidence="12" id="KW-1071">Ligand-gated ion channel</keyword>
<keyword evidence="3" id="KW-0813">Transport</keyword>
<keyword evidence="16" id="KW-1015">Disulfide bond</keyword>
<evidence type="ECO:0000256" key="7">
    <source>
        <dbReference type="ARBA" id="ARBA00022989"/>
    </source>
</evidence>
<evidence type="ECO:0000259" key="19">
    <source>
        <dbReference type="SMART" id="SM00079"/>
    </source>
</evidence>
<feature type="binding site" evidence="14">
    <location>
        <position position="158"/>
    </location>
    <ligand>
        <name>L-glutamate</name>
        <dbReference type="ChEBI" id="CHEBI:29985"/>
    </ligand>
</feature>
<keyword evidence="9 18" id="KW-0472">Membrane</keyword>
<dbReference type="Gene3D" id="3.40.190.10">
    <property type="entry name" value="Periplasmic binding protein-like II"/>
    <property type="match status" value="1"/>
</dbReference>
<keyword evidence="11" id="KW-0325">Glycoprotein</keyword>
<evidence type="ECO:0000256" key="5">
    <source>
        <dbReference type="ARBA" id="ARBA00022692"/>
    </source>
</evidence>
<evidence type="ECO:0000256" key="9">
    <source>
        <dbReference type="ARBA" id="ARBA00023136"/>
    </source>
</evidence>
<dbReference type="FunFam" id="3.40.190.10:FF:000175">
    <property type="entry name" value="Glutamate receptor"/>
    <property type="match status" value="1"/>
</dbReference>
<evidence type="ECO:0000256" key="14">
    <source>
        <dbReference type="PIRSR" id="PIRSR601508-1"/>
    </source>
</evidence>
<evidence type="ECO:0000256" key="18">
    <source>
        <dbReference type="SAM" id="Phobius"/>
    </source>
</evidence>
<evidence type="ECO:0000313" key="20">
    <source>
        <dbReference type="EMBL" id="KAJ4789609.1"/>
    </source>
</evidence>
<evidence type="ECO:0000256" key="10">
    <source>
        <dbReference type="ARBA" id="ARBA00023170"/>
    </source>
</evidence>
<reference evidence="20" key="1">
    <citation type="submission" date="2022-08" db="EMBL/GenBank/DDBJ databases">
        <authorList>
            <person name="Marques A."/>
        </authorList>
    </citation>
    <scope>NUCLEOTIDE SEQUENCE</scope>
    <source>
        <strain evidence="20">RhyPub2mFocal</strain>
        <tissue evidence="20">Leaves</tissue>
    </source>
</reference>
<feature type="transmembrane region" description="Helical" evidence="18">
    <location>
        <begin position="242"/>
        <end position="265"/>
    </location>
</feature>
<feature type="domain" description="Ionotropic glutamate receptor C-terminal" evidence="19">
    <location>
        <begin position="18"/>
        <end position="221"/>
    </location>
</feature>
<accession>A0AAV8FDC6</accession>
<dbReference type="SMART" id="SM00079">
    <property type="entry name" value="PBPe"/>
    <property type="match status" value="1"/>
</dbReference>
<comment type="caution">
    <text evidence="20">The sequence shown here is derived from an EMBL/GenBank/DDBJ whole genome shotgun (WGS) entry which is preliminary data.</text>
</comment>
<proteinExistence type="inferred from homology"/>
<evidence type="ECO:0000256" key="8">
    <source>
        <dbReference type="ARBA" id="ARBA00023065"/>
    </source>
</evidence>
<evidence type="ECO:0000256" key="4">
    <source>
        <dbReference type="ARBA" id="ARBA00022475"/>
    </source>
</evidence>
<dbReference type="Proteomes" id="UP001140206">
    <property type="component" value="Chromosome 2"/>
</dbReference>
<dbReference type="Pfam" id="PF00060">
    <property type="entry name" value="Lig_chan"/>
    <property type="match status" value="1"/>
</dbReference>
<feature type="site" description="Crucial to convey clamshell closure to channel opening" evidence="15">
    <location>
        <position position="94"/>
    </location>
</feature>
<gene>
    <name evidence="20" type="ORF">LUZ62_040855</name>
</gene>
<evidence type="ECO:0000256" key="16">
    <source>
        <dbReference type="PIRSR" id="PIRSR601508-3"/>
    </source>
</evidence>
<keyword evidence="6" id="KW-0732">Signal</keyword>
<keyword evidence="10 20" id="KW-0675">Receptor</keyword>
<dbReference type="FunFam" id="1.10.287.70:FF:000037">
    <property type="entry name" value="Glutamate receptor"/>
    <property type="match status" value="1"/>
</dbReference>
<evidence type="ECO:0000256" key="12">
    <source>
        <dbReference type="ARBA" id="ARBA00023286"/>
    </source>
</evidence>
<feature type="compositionally biased region" description="Basic and acidic residues" evidence="17">
    <location>
        <begin position="315"/>
        <end position="331"/>
    </location>
</feature>
<dbReference type="GO" id="GO:0038023">
    <property type="term" value="F:signaling receptor activity"/>
    <property type="evidence" value="ECO:0007669"/>
    <property type="project" value="InterPro"/>
</dbReference>
<keyword evidence="5 18" id="KW-0812">Transmembrane</keyword>
<feature type="disulfide bond" evidence="16">
    <location>
        <begin position="170"/>
        <end position="224"/>
    </location>
</feature>
<dbReference type="GO" id="GO:0005886">
    <property type="term" value="C:plasma membrane"/>
    <property type="evidence" value="ECO:0007669"/>
    <property type="project" value="UniProtKB-SubCell"/>
</dbReference>
<keyword evidence="21" id="KW-1185">Reference proteome</keyword>
<evidence type="ECO:0000256" key="13">
    <source>
        <dbReference type="ARBA" id="ARBA00023303"/>
    </source>
</evidence>
<organism evidence="20 21">
    <name type="scientific">Rhynchospora pubera</name>
    <dbReference type="NCBI Taxonomy" id="906938"/>
    <lineage>
        <taxon>Eukaryota</taxon>
        <taxon>Viridiplantae</taxon>
        <taxon>Streptophyta</taxon>
        <taxon>Embryophyta</taxon>
        <taxon>Tracheophyta</taxon>
        <taxon>Spermatophyta</taxon>
        <taxon>Magnoliopsida</taxon>
        <taxon>Liliopsida</taxon>
        <taxon>Poales</taxon>
        <taxon>Cyperaceae</taxon>
        <taxon>Cyperoideae</taxon>
        <taxon>Rhynchosporeae</taxon>
        <taxon>Rhynchospora</taxon>
    </lineage>
</organism>
<feature type="transmembrane region" description="Helical" evidence="18">
    <location>
        <begin position="32"/>
        <end position="49"/>
    </location>
</feature>
<dbReference type="SUPFAM" id="SSF53850">
    <property type="entry name" value="Periplasmic binding protein-like II"/>
    <property type="match status" value="1"/>
</dbReference>
<name>A0AAV8FDC6_9POAL</name>
<comment type="subcellular location">
    <subcellularLocation>
        <location evidence="1">Cell membrane</location>
        <topology evidence="1">Multi-pass membrane protein</topology>
    </subcellularLocation>
</comment>
<dbReference type="Gene3D" id="1.10.287.70">
    <property type="match status" value="1"/>
</dbReference>
<dbReference type="InterPro" id="IPR015683">
    <property type="entry name" value="Ionotropic_Glu_rcpt"/>
</dbReference>
<dbReference type="InterPro" id="IPR001320">
    <property type="entry name" value="Iontro_rcpt_C"/>
</dbReference>
<comment type="similarity">
    <text evidence="2">Belongs to the glutamate-gated ion channel (TC 1.A.10.1) family.</text>
</comment>
<dbReference type="InterPro" id="IPR001508">
    <property type="entry name" value="Iono_Glu_rcpt_met"/>
</dbReference>
<dbReference type="AlphaFoldDB" id="A0AAV8FDC6"/>
<evidence type="ECO:0000256" key="15">
    <source>
        <dbReference type="PIRSR" id="PIRSR601508-2"/>
    </source>
</evidence>
<dbReference type="EMBL" id="JAMFTS010000002">
    <property type="protein sequence ID" value="KAJ4789609.1"/>
    <property type="molecule type" value="Genomic_DNA"/>
</dbReference>
<keyword evidence="7 18" id="KW-1133">Transmembrane helix</keyword>
<evidence type="ECO:0000313" key="21">
    <source>
        <dbReference type="Proteomes" id="UP001140206"/>
    </source>
</evidence>
<evidence type="ECO:0000256" key="6">
    <source>
        <dbReference type="ARBA" id="ARBA00022729"/>
    </source>
</evidence>
<keyword evidence="4" id="KW-1003">Cell membrane</keyword>
<dbReference type="PRINTS" id="PR00177">
    <property type="entry name" value="NMDARECEPTOR"/>
</dbReference>
<evidence type="ECO:0000256" key="1">
    <source>
        <dbReference type="ARBA" id="ARBA00004651"/>
    </source>
</evidence>
<evidence type="ECO:0000256" key="2">
    <source>
        <dbReference type="ARBA" id="ARBA00008685"/>
    </source>
</evidence>
<keyword evidence="8" id="KW-0406">Ion transport</keyword>
<feature type="transmembrane region" description="Helical" evidence="18">
    <location>
        <begin position="61"/>
        <end position="79"/>
    </location>
</feature>
<feature type="region of interest" description="Disordered" evidence="17">
    <location>
        <begin position="315"/>
        <end position="341"/>
    </location>
</feature>
<keyword evidence="13" id="KW-0407">Ion channel</keyword>
<evidence type="ECO:0000256" key="17">
    <source>
        <dbReference type="SAM" id="MobiDB-lite"/>
    </source>
</evidence>